<evidence type="ECO:0000313" key="3">
    <source>
        <dbReference type="EMBL" id="OAJ56012.1"/>
    </source>
</evidence>
<dbReference type="InterPro" id="IPR010093">
    <property type="entry name" value="SinI_DNA-bd"/>
</dbReference>
<dbReference type="NCBIfam" id="TIGR01764">
    <property type="entry name" value="excise"/>
    <property type="match status" value="1"/>
</dbReference>
<name>A0A1A9N352_9BURK</name>
<comment type="caution">
    <text evidence="3">The sequence shown here is derived from an EMBL/GenBank/DDBJ whole genome shotgun (WGS) entry which is preliminary data.</text>
</comment>
<protein>
    <recommendedName>
        <fullName evidence="2">Helix-turn-helix domain-containing protein</fullName>
    </recommendedName>
</protein>
<dbReference type="GO" id="GO:0003677">
    <property type="term" value="F:DNA binding"/>
    <property type="evidence" value="ECO:0007669"/>
    <property type="project" value="InterPro"/>
</dbReference>
<feature type="domain" description="Helix-turn-helix" evidence="2">
    <location>
        <begin position="1"/>
        <end position="53"/>
    </location>
</feature>
<dbReference type="EMBL" id="LXJZ01000175">
    <property type="protein sequence ID" value="OAJ58617.1"/>
    <property type="molecule type" value="Genomic_DNA"/>
</dbReference>
<dbReference type="SUPFAM" id="SSF46955">
    <property type="entry name" value="Putative DNA-binding domain"/>
    <property type="match status" value="1"/>
</dbReference>
<evidence type="ECO:0000313" key="5">
    <source>
        <dbReference type="Proteomes" id="UP000077961"/>
    </source>
</evidence>
<feature type="region of interest" description="Disordered" evidence="1">
    <location>
        <begin position="51"/>
        <end position="72"/>
    </location>
</feature>
<dbReference type="EMBL" id="LXKA01000337">
    <property type="protein sequence ID" value="OAJ56012.1"/>
    <property type="molecule type" value="Genomic_DNA"/>
</dbReference>
<proteinExistence type="predicted"/>
<sequence length="72" mass="8218">MTIEEAAKFLFVSRAHIRHLLERGELVGVKREYSGGHVDVDTTSIQAYREKRRAAQRAYMDSQTEDNDPPGL</sequence>
<dbReference type="AlphaFoldDB" id="A0A1A9N352"/>
<dbReference type="Pfam" id="PF12728">
    <property type="entry name" value="HTH_17"/>
    <property type="match status" value="1"/>
</dbReference>
<gene>
    <name evidence="4" type="ORF">A6V36_30410</name>
    <name evidence="3" type="ORF">A6V37_32210</name>
</gene>
<dbReference type="InterPro" id="IPR041657">
    <property type="entry name" value="HTH_17"/>
</dbReference>
<reference evidence="5 6" key="1">
    <citation type="submission" date="2016-04" db="EMBL/GenBank/DDBJ databases">
        <title>Reclassification of Paraburkholderia panaciterrae (Farh et al. 2015) Dobritsa &amp; Samadpour 2016 as a later homotypic synonym of Paraburkholderia ginsengiterrae (Farh et al. 2015) Dobritsa &amp; Samadpour 2016.</title>
        <authorList>
            <person name="Dobritsa A.P."/>
            <person name="Kutumbaka K."/>
            <person name="Samadpour M."/>
        </authorList>
    </citation>
    <scope>NUCLEOTIDE SEQUENCE [LARGE SCALE GENOMIC DNA]</scope>
    <source>
        <strain evidence="3 6">DCY85</strain>
        <strain evidence="4 5">DCY85-1</strain>
    </source>
</reference>
<accession>A0A1A9N352</accession>
<feature type="compositionally biased region" description="Acidic residues" evidence="1">
    <location>
        <begin position="63"/>
        <end position="72"/>
    </location>
</feature>
<keyword evidence="5" id="KW-1185">Reference proteome</keyword>
<evidence type="ECO:0000313" key="4">
    <source>
        <dbReference type="EMBL" id="OAJ58617.1"/>
    </source>
</evidence>
<evidence type="ECO:0000256" key="1">
    <source>
        <dbReference type="SAM" id="MobiDB-lite"/>
    </source>
</evidence>
<evidence type="ECO:0000313" key="6">
    <source>
        <dbReference type="Proteomes" id="UP000078116"/>
    </source>
</evidence>
<dbReference type="Proteomes" id="UP000077961">
    <property type="component" value="Unassembled WGS sequence"/>
</dbReference>
<evidence type="ECO:0000259" key="2">
    <source>
        <dbReference type="Pfam" id="PF12728"/>
    </source>
</evidence>
<dbReference type="Proteomes" id="UP000078116">
    <property type="component" value="Unassembled WGS sequence"/>
</dbReference>
<dbReference type="InterPro" id="IPR009061">
    <property type="entry name" value="DNA-bd_dom_put_sf"/>
</dbReference>
<organism evidence="3 6">
    <name type="scientific">Paraburkholderia ginsengiterrae</name>
    <dbReference type="NCBI Taxonomy" id="1462993"/>
    <lineage>
        <taxon>Bacteria</taxon>
        <taxon>Pseudomonadati</taxon>
        <taxon>Pseudomonadota</taxon>
        <taxon>Betaproteobacteria</taxon>
        <taxon>Burkholderiales</taxon>
        <taxon>Burkholderiaceae</taxon>
        <taxon>Paraburkholderia</taxon>
    </lineage>
</organism>